<evidence type="ECO:0000256" key="5">
    <source>
        <dbReference type="ARBA" id="ARBA00022989"/>
    </source>
</evidence>
<comment type="subcellular location">
    <subcellularLocation>
        <location evidence="1">Membrane</location>
        <topology evidence="1">Multi-pass membrane protein</topology>
    </subcellularLocation>
</comment>
<evidence type="ECO:0000256" key="4">
    <source>
        <dbReference type="ARBA" id="ARBA00022737"/>
    </source>
</evidence>
<keyword evidence="12" id="KW-1185">Reference proteome</keyword>
<evidence type="ECO:0000256" key="1">
    <source>
        <dbReference type="ARBA" id="ARBA00004141"/>
    </source>
</evidence>
<dbReference type="Pfam" id="PF00571">
    <property type="entry name" value="CBS"/>
    <property type="match status" value="2"/>
</dbReference>
<dbReference type="PROSITE" id="PS51371">
    <property type="entry name" value="CBS"/>
    <property type="match status" value="1"/>
</dbReference>
<evidence type="ECO:0000256" key="8">
    <source>
        <dbReference type="PROSITE-ProRule" id="PRU00703"/>
    </source>
</evidence>
<dbReference type="Pfam" id="PF03471">
    <property type="entry name" value="CorC_HlyC"/>
    <property type="match status" value="1"/>
</dbReference>
<sequence>MSLDSEPAGWLIIILIFLILAALYILSSSVAAFSLLKANNEVKNEIPDKLERFAKYLNAINLAIVFLIVMEAGIVTLGCLNLYSAELDGIGCFILINCLLTSVLYLLTQIFPKVIIGERPSRFFQRTYRTAVILGSLFYPFALFLNKIGLKLTPQTKKNKTINKASWETIIDMITHEKGNGELNNEAFEMIEGVISMHGKMAREVMVARTDAFMIDIQNDNDRNIDAILQMPYSRVPVYNEDKDNILGVVHIKNVLRTARKDGFEHVTIRRVLQPALFIPETMTIDEVMFEMKKTQNQMAILFDEYGGVVGLVTLEDLLEEIVGEIDDESDQPDQIYHKVSDNEFVVQGRLSLDDFNSEFGTTLVMNEVDTIAGYIITKLGFIPSDGEKVKVETDEHVVLLTELIDDSRIMKVRVILPAALVMEHVRKEKSMREI</sequence>
<dbReference type="FunFam" id="3.10.580.10:FF:000002">
    <property type="entry name" value="Magnesium/cobalt efflux protein CorC"/>
    <property type="match status" value="1"/>
</dbReference>
<dbReference type="SMART" id="SM01091">
    <property type="entry name" value="CorC_HlyC"/>
    <property type="match status" value="1"/>
</dbReference>
<dbReference type="InterPro" id="IPR002550">
    <property type="entry name" value="CNNM"/>
</dbReference>
<comment type="similarity">
    <text evidence="2">Belongs to the UPF0053 family.</text>
</comment>
<protein>
    <submittedName>
        <fullName evidence="11">Ion Mg(2+) C(O2+) transport protein</fullName>
    </submittedName>
</protein>
<dbReference type="Gene3D" id="3.10.580.10">
    <property type="entry name" value="CBS-domain"/>
    <property type="match status" value="1"/>
</dbReference>
<evidence type="ECO:0000256" key="7">
    <source>
        <dbReference type="ARBA" id="ARBA00023136"/>
    </source>
</evidence>
<keyword evidence="3 9" id="KW-0812">Transmembrane</keyword>
<proteinExistence type="inferred from homology"/>
<dbReference type="PANTHER" id="PTHR22777">
    <property type="entry name" value="HEMOLYSIN-RELATED"/>
    <property type="match status" value="1"/>
</dbReference>
<dbReference type="InterPro" id="IPR016169">
    <property type="entry name" value="FAD-bd_PCMH_sub2"/>
</dbReference>
<dbReference type="RefSeq" id="WP_057876903.1">
    <property type="nucleotide sequence ID" value="NZ_AYZD01000034.1"/>
</dbReference>
<organism evidence="11 12">
    <name type="scientific">Liquorilactobacillus aquaticus DSM 21051</name>
    <dbReference type="NCBI Taxonomy" id="1423725"/>
    <lineage>
        <taxon>Bacteria</taxon>
        <taxon>Bacillati</taxon>
        <taxon>Bacillota</taxon>
        <taxon>Bacilli</taxon>
        <taxon>Lactobacillales</taxon>
        <taxon>Lactobacillaceae</taxon>
        <taxon>Liquorilactobacillus</taxon>
    </lineage>
</organism>
<accession>A0A0R2CSZ0</accession>
<dbReference type="InterPro" id="IPR036318">
    <property type="entry name" value="FAD-bd_PCMH-like_sf"/>
</dbReference>
<feature type="transmembrane region" description="Helical" evidence="9">
    <location>
        <begin position="56"/>
        <end position="83"/>
    </location>
</feature>
<dbReference type="Gene3D" id="3.30.465.10">
    <property type="match status" value="1"/>
</dbReference>
<dbReference type="Proteomes" id="UP000051015">
    <property type="component" value="Unassembled WGS sequence"/>
</dbReference>
<evidence type="ECO:0000259" key="10">
    <source>
        <dbReference type="PROSITE" id="PS51371"/>
    </source>
</evidence>
<dbReference type="EMBL" id="AYZD01000034">
    <property type="protein sequence ID" value="KRM94913.1"/>
    <property type="molecule type" value="Genomic_DNA"/>
</dbReference>
<evidence type="ECO:0000313" key="12">
    <source>
        <dbReference type="Proteomes" id="UP000051015"/>
    </source>
</evidence>
<feature type="transmembrane region" description="Helical" evidence="9">
    <location>
        <begin position="89"/>
        <end position="107"/>
    </location>
</feature>
<dbReference type="OrthoDB" id="9798188at2"/>
<feature type="domain" description="CBS" evidence="10">
    <location>
        <begin position="269"/>
        <end position="329"/>
    </location>
</feature>
<dbReference type="CDD" id="cd04590">
    <property type="entry name" value="CBS_pair_CorC_HlyC_assoc"/>
    <property type="match status" value="1"/>
</dbReference>
<evidence type="ECO:0000256" key="9">
    <source>
        <dbReference type="SAM" id="Phobius"/>
    </source>
</evidence>
<feature type="transmembrane region" description="Helical" evidence="9">
    <location>
        <begin position="128"/>
        <end position="145"/>
    </location>
</feature>
<dbReference type="SUPFAM" id="SSF56176">
    <property type="entry name" value="FAD-binding/transporter-associated domain-like"/>
    <property type="match status" value="1"/>
</dbReference>
<dbReference type="PANTHER" id="PTHR22777:SF17">
    <property type="entry name" value="UPF0053 PROTEIN SLL0260"/>
    <property type="match status" value="1"/>
</dbReference>
<dbReference type="GO" id="GO:0050660">
    <property type="term" value="F:flavin adenine dinucleotide binding"/>
    <property type="evidence" value="ECO:0007669"/>
    <property type="project" value="InterPro"/>
</dbReference>
<gene>
    <name evidence="11" type="ORF">FC19_GL000014</name>
</gene>
<dbReference type="InterPro" id="IPR005170">
    <property type="entry name" value="Transptr-assoc_dom"/>
</dbReference>
<keyword evidence="7 9" id="KW-0472">Membrane</keyword>
<name>A0A0R2CSZ0_9LACO</name>
<dbReference type="AlphaFoldDB" id="A0A0R2CSZ0"/>
<dbReference type="InterPro" id="IPR046342">
    <property type="entry name" value="CBS_dom_sf"/>
</dbReference>
<keyword evidence="4" id="KW-0677">Repeat</keyword>
<comment type="caution">
    <text evidence="11">The sequence shown here is derived from an EMBL/GenBank/DDBJ whole genome shotgun (WGS) entry which is preliminary data.</text>
</comment>
<evidence type="ECO:0000313" key="11">
    <source>
        <dbReference type="EMBL" id="KRM94913.1"/>
    </source>
</evidence>
<keyword evidence="6 8" id="KW-0129">CBS domain</keyword>
<dbReference type="SUPFAM" id="SSF54631">
    <property type="entry name" value="CBS-domain pair"/>
    <property type="match status" value="1"/>
</dbReference>
<keyword evidence="5 9" id="KW-1133">Transmembrane helix</keyword>
<evidence type="ECO:0000256" key="2">
    <source>
        <dbReference type="ARBA" id="ARBA00006337"/>
    </source>
</evidence>
<dbReference type="PATRIC" id="fig|1423725.3.peg.14"/>
<reference evidence="11 12" key="1">
    <citation type="journal article" date="2015" name="Genome Announc.">
        <title>Expanding the biotechnology potential of lactobacilli through comparative genomics of 213 strains and associated genera.</title>
        <authorList>
            <person name="Sun Z."/>
            <person name="Harris H.M."/>
            <person name="McCann A."/>
            <person name="Guo C."/>
            <person name="Argimon S."/>
            <person name="Zhang W."/>
            <person name="Yang X."/>
            <person name="Jeffery I.B."/>
            <person name="Cooney J.C."/>
            <person name="Kagawa T.F."/>
            <person name="Liu W."/>
            <person name="Song Y."/>
            <person name="Salvetti E."/>
            <person name="Wrobel A."/>
            <person name="Rasinkangas P."/>
            <person name="Parkhill J."/>
            <person name="Rea M.C."/>
            <person name="O'Sullivan O."/>
            <person name="Ritari J."/>
            <person name="Douillard F.P."/>
            <person name="Paul Ross R."/>
            <person name="Yang R."/>
            <person name="Briner A.E."/>
            <person name="Felis G.E."/>
            <person name="de Vos W.M."/>
            <person name="Barrangou R."/>
            <person name="Klaenhammer T.R."/>
            <person name="Caufield P.W."/>
            <person name="Cui Y."/>
            <person name="Zhang H."/>
            <person name="O'Toole P.W."/>
        </authorList>
    </citation>
    <scope>NUCLEOTIDE SEQUENCE [LARGE SCALE GENOMIC DNA]</scope>
    <source>
        <strain evidence="11 12">DSM 21051</strain>
    </source>
</reference>
<feature type="transmembrane region" description="Helical" evidence="9">
    <location>
        <begin position="12"/>
        <end position="36"/>
    </location>
</feature>
<dbReference type="InterPro" id="IPR044751">
    <property type="entry name" value="Ion_transp-like_CBS"/>
</dbReference>
<dbReference type="InterPro" id="IPR000644">
    <property type="entry name" value="CBS_dom"/>
</dbReference>
<dbReference type="Pfam" id="PF01595">
    <property type="entry name" value="CNNM"/>
    <property type="match status" value="1"/>
</dbReference>
<dbReference type="STRING" id="1423725.FC19_GL000014"/>
<evidence type="ECO:0000256" key="6">
    <source>
        <dbReference type="ARBA" id="ARBA00023122"/>
    </source>
</evidence>
<dbReference type="GO" id="GO:0005886">
    <property type="term" value="C:plasma membrane"/>
    <property type="evidence" value="ECO:0007669"/>
    <property type="project" value="TreeGrafter"/>
</dbReference>
<evidence type="ECO:0000256" key="3">
    <source>
        <dbReference type="ARBA" id="ARBA00022692"/>
    </source>
</evidence>